<protein>
    <submittedName>
        <fullName evidence="2">Uncharacterized protein</fullName>
    </submittedName>
</protein>
<comment type="caution">
    <text evidence="2">The sequence shown here is derived from an EMBL/GenBank/DDBJ whole genome shotgun (WGS) entry which is preliminary data.</text>
</comment>
<proteinExistence type="predicted"/>
<organism evidence="2 3">
    <name type="scientific">Prymnesium parvum</name>
    <name type="common">Toxic golden alga</name>
    <dbReference type="NCBI Taxonomy" id="97485"/>
    <lineage>
        <taxon>Eukaryota</taxon>
        <taxon>Haptista</taxon>
        <taxon>Haptophyta</taxon>
        <taxon>Prymnesiophyceae</taxon>
        <taxon>Prymnesiales</taxon>
        <taxon>Prymnesiaceae</taxon>
        <taxon>Prymnesium</taxon>
    </lineage>
</organism>
<dbReference type="Proteomes" id="UP001515480">
    <property type="component" value="Unassembled WGS sequence"/>
</dbReference>
<feature type="chain" id="PRO_5044258494" evidence="1">
    <location>
        <begin position="25"/>
        <end position="417"/>
    </location>
</feature>
<keyword evidence="3" id="KW-1185">Reference proteome</keyword>
<dbReference type="EMBL" id="JBGBPQ010000005">
    <property type="protein sequence ID" value="KAL1523772.1"/>
    <property type="molecule type" value="Genomic_DNA"/>
</dbReference>
<sequence>MAAVRRKAAFIRLAVVHRLLACHAAPQLVGMDLCALRNMSALGPHELEMRPATCAAGAAASRCAAHREAIAQCPVLLSHASLVSSNASASHPNGSAAVETALRQKRWLAALAAASGLSVAVAGDSMARQAFMTLVARLRAQRYVLDYHGHHAVQLELFGAPTVHGRRWVVDALCLPTRLGVTDGMPARLEEWAARRAALLHSARADVRGEGSAAGARVTQLSLEFVWAPCAKDQQAAATHLAARGTWAHVVVFAPAYWHLSGRCGQQLGATPEETARTWAPWQQLNRRATRYTLVNAAVEDVDPVWRPNQTILNRALMDQYLAGAFPSNWCLFDWAELVQRLKPPTVVPHSEEHHSKHLVCQLHRFALASLSAGQYAPLVLSREGTGDCGDTGNTALWENILERPSCQTVSRILRSS</sequence>
<feature type="signal peptide" evidence="1">
    <location>
        <begin position="1"/>
        <end position="24"/>
    </location>
</feature>
<evidence type="ECO:0000313" key="3">
    <source>
        <dbReference type="Proteomes" id="UP001515480"/>
    </source>
</evidence>
<gene>
    <name evidence="2" type="ORF">AB1Y20_018697</name>
</gene>
<dbReference type="AlphaFoldDB" id="A0AB34JSI3"/>
<reference evidence="2 3" key="1">
    <citation type="journal article" date="2024" name="Science">
        <title>Giant polyketide synthase enzymes in the biosynthesis of giant marine polyether toxins.</title>
        <authorList>
            <person name="Fallon T.R."/>
            <person name="Shende V.V."/>
            <person name="Wierzbicki I.H."/>
            <person name="Pendleton A.L."/>
            <person name="Watervoot N.F."/>
            <person name="Auber R.P."/>
            <person name="Gonzalez D.J."/>
            <person name="Wisecaver J.H."/>
            <person name="Moore B.S."/>
        </authorList>
    </citation>
    <scope>NUCLEOTIDE SEQUENCE [LARGE SCALE GENOMIC DNA]</scope>
    <source>
        <strain evidence="2 3">12B1</strain>
    </source>
</reference>
<evidence type="ECO:0000256" key="1">
    <source>
        <dbReference type="SAM" id="SignalP"/>
    </source>
</evidence>
<evidence type="ECO:0000313" key="2">
    <source>
        <dbReference type="EMBL" id="KAL1523772.1"/>
    </source>
</evidence>
<keyword evidence="1" id="KW-0732">Signal</keyword>
<name>A0AB34JSI3_PRYPA</name>
<accession>A0AB34JSI3</accession>